<name>A0A0C3A553_9AGAM</name>
<dbReference type="EMBL" id="KN822008">
    <property type="protein sequence ID" value="KIM68818.1"/>
    <property type="molecule type" value="Genomic_DNA"/>
</dbReference>
<accession>A0A0C3A553</accession>
<dbReference type="GO" id="GO:0008380">
    <property type="term" value="P:RNA splicing"/>
    <property type="evidence" value="ECO:0007669"/>
    <property type="project" value="UniProtKB-KW"/>
</dbReference>
<dbReference type="HOGENOM" id="CLU_041315_0_0_1"/>
<dbReference type="Pfam" id="PF17098">
    <property type="entry name" value="Wtap"/>
    <property type="match status" value="1"/>
</dbReference>
<evidence type="ECO:0000256" key="4">
    <source>
        <dbReference type="ARBA" id="ARBA00023187"/>
    </source>
</evidence>
<feature type="compositionally biased region" description="Low complexity" evidence="6">
    <location>
        <begin position="13"/>
        <end position="22"/>
    </location>
</feature>
<feature type="compositionally biased region" description="Basic and acidic residues" evidence="6">
    <location>
        <begin position="216"/>
        <end position="276"/>
    </location>
</feature>
<dbReference type="STRING" id="1036808.A0A0C3A553"/>
<evidence type="ECO:0000313" key="8">
    <source>
        <dbReference type="Proteomes" id="UP000053989"/>
    </source>
</evidence>
<evidence type="ECO:0000313" key="7">
    <source>
        <dbReference type="EMBL" id="KIM68818.1"/>
    </source>
</evidence>
<dbReference type="GO" id="GO:0016556">
    <property type="term" value="P:mRNA modification"/>
    <property type="evidence" value="ECO:0007669"/>
    <property type="project" value="InterPro"/>
</dbReference>
<reference evidence="8" key="2">
    <citation type="submission" date="2015-01" db="EMBL/GenBank/DDBJ databases">
        <title>Evolutionary Origins and Diversification of the Mycorrhizal Mutualists.</title>
        <authorList>
            <consortium name="DOE Joint Genome Institute"/>
            <consortium name="Mycorrhizal Genomics Consortium"/>
            <person name="Kohler A."/>
            <person name="Kuo A."/>
            <person name="Nagy L.G."/>
            <person name="Floudas D."/>
            <person name="Copeland A."/>
            <person name="Barry K.W."/>
            <person name="Cichocki N."/>
            <person name="Veneault-Fourrey C."/>
            <person name="LaButti K."/>
            <person name="Lindquist E.A."/>
            <person name="Lipzen A."/>
            <person name="Lundell T."/>
            <person name="Morin E."/>
            <person name="Murat C."/>
            <person name="Riley R."/>
            <person name="Ohm R."/>
            <person name="Sun H."/>
            <person name="Tunlid A."/>
            <person name="Henrissat B."/>
            <person name="Grigoriev I.V."/>
            <person name="Hibbett D.S."/>
            <person name="Martin F."/>
        </authorList>
    </citation>
    <scope>NUCLEOTIDE SEQUENCE [LARGE SCALE GENOMIC DNA]</scope>
    <source>
        <strain evidence="8">Foug A</strain>
    </source>
</reference>
<feature type="region of interest" description="Disordered" evidence="6">
    <location>
        <begin position="1"/>
        <end position="24"/>
    </location>
</feature>
<dbReference type="AlphaFoldDB" id="A0A0C3A553"/>
<sequence length="314" mass="35175">MLLPHISKVVDPSGSSGSSNSSTVNTALTHRIRLLQEENDELYDVLRHGETGKLKEEVRGLRQVVDRLEGALRESHQVVTTLSAELDKSYQTFHSSLRQKHHPNAHAHPYAPPHPPPRDTFHPHQHHQSIHPHGPSVSNGLSKPPPTGPRAHKKPRLAPEANIKMSPAHSSVSLPPPPSNPVNSTKHPPPQAQAPTQPAPIRNEASRSPHIPPSELRAKGTAKMEIEEDSRTRPRMSQERDREKHRDKDWVRERVRDRDRDREKDRDRERERERFSKRNGTGSGAGGGSRGRNRGGFSHPYAGGDRTLAERMGL</sequence>
<evidence type="ECO:0000256" key="2">
    <source>
        <dbReference type="ARBA" id="ARBA00010313"/>
    </source>
</evidence>
<dbReference type="InterPro" id="IPR033757">
    <property type="entry name" value="WTAP"/>
</dbReference>
<organism evidence="7 8">
    <name type="scientific">Scleroderma citrinum Foug A</name>
    <dbReference type="NCBI Taxonomy" id="1036808"/>
    <lineage>
        <taxon>Eukaryota</taxon>
        <taxon>Fungi</taxon>
        <taxon>Dikarya</taxon>
        <taxon>Basidiomycota</taxon>
        <taxon>Agaricomycotina</taxon>
        <taxon>Agaricomycetes</taxon>
        <taxon>Agaricomycetidae</taxon>
        <taxon>Boletales</taxon>
        <taxon>Sclerodermatineae</taxon>
        <taxon>Sclerodermataceae</taxon>
        <taxon>Scleroderma</taxon>
    </lineage>
</organism>
<dbReference type="OrthoDB" id="3363802at2759"/>
<keyword evidence="3" id="KW-0507">mRNA processing</keyword>
<feature type="compositionally biased region" description="Gly residues" evidence="6">
    <location>
        <begin position="281"/>
        <end position="290"/>
    </location>
</feature>
<reference evidence="7 8" key="1">
    <citation type="submission" date="2014-04" db="EMBL/GenBank/DDBJ databases">
        <authorList>
            <consortium name="DOE Joint Genome Institute"/>
            <person name="Kuo A."/>
            <person name="Kohler A."/>
            <person name="Nagy L.G."/>
            <person name="Floudas D."/>
            <person name="Copeland A."/>
            <person name="Barry K.W."/>
            <person name="Cichocki N."/>
            <person name="Veneault-Fourrey C."/>
            <person name="LaButti K."/>
            <person name="Lindquist E.A."/>
            <person name="Lipzen A."/>
            <person name="Lundell T."/>
            <person name="Morin E."/>
            <person name="Murat C."/>
            <person name="Sun H."/>
            <person name="Tunlid A."/>
            <person name="Henrissat B."/>
            <person name="Grigoriev I.V."/>
            <person name="Hibbett D.S."/>
            <person name="Martin F."/>
            <person name="Nordberg H.P."/>
            <person name="Cantor M.N."/>
            <person name="Hua S.X."/>
        </authorList>
    </citation>
    <scope>NUCLEOTIDE SEQUENCE [LARGE SCALE GENOMIC DNA]</scope>
    <source>
        <strain evidence="7 8">Foug A</strain>
    </source>
</reference>
<keyword evidence="4" id="KW-0508">mRNA splicing</keyword>
<feature type="region of interest" description="Disordered" evidence="6">
    <location>
        <begin position="96"/>
        <end position="155"/>
    </location>
</feature>
<evidence type="ECO:0000256" key="6">
    <source>
        <dbReference type="SAM" id="MobiDB-lite"/>
    </source>
</evidence>
<comment type="subcellular location">
    <subcellularLocation>
        <location evidence="1">Nucleus</location>
    </subcellularLocation>
</comment>
<evidence type="ECO:0000256" key="3">
    <source>
        <dbReference type="ARBA" id="ARBA00022664"/>
    </source>
</evidence>
<protein>
    <submittedName>
        <fullName evidence="7">Uncharacterized protein</fullName>
    </submittedName>
</protein>
<evidence type="ECO:0000256" key="5">
    <source>
        <dbReference type="ARBA" id="ARBA00023242"/>
    </source>
</evidence>
<dbReference type="GO" id="GO:0006397">
    <property type="term" value="P:mRNA processing"/>
    <property type="evidence" value="ECO:0007669"/>
    <property type="project" value="UniProtKB-KW"/>
</dbReference>
<proteinExistence type="inferred from homology"/>
<dbReference type="InParanoid" id="A0A0C3A553"/>
<feature type="region of interest" description="Disordered" evidence="6">
    <location>
        <begin position="167"/>
        <end position="314"/>
    </location>
</feature>
<dbReference type="GO" id="GO:0000381">
    <property type="term" value="P:regulation of alternative mRNA splicing, via spliceosome"/>
    <property type="evidence" value="ECO:0007669"/>
    <property type="project" value="InterPro"/>
</dbReference>
<keyword evidence="8" id="KW-1185">Reference proteome</keyword>
<comment type="similarity">
    <text evidence="2">Belongs to the fl(2)d family.</text>
</comment>
<dbReference type="GO" id="GO:0005634">
    <property type="term" value="C:nucleus"/>
    <property type="evidence" value="ECO:0007669"/>
    <property type="project" value="UniProtKB-SubCell"/>
</dbReference>
<evidence type="ECO:0000256" key="1">
    <source>
        <dbReference type="ARBA" id="ARBA00004123"/>
    </source>
</evidence>
<dbReference type="Proteomes" id="UP000053989">
    <property type="component" value="Unassembled WGS sequence"/>
</dbReference>
<keyword evidence="5" id="KW-0539">Nucleus</keyword>
<gene>
    <name evidence="7" type="ORF">SCLCIDRAFT_1209019</name>
</gene>